<dbReference type="InterPro" id="IPR058625">
    <property type="entry name" value="MdtA-like_BSH"/>
</dbReference>
<evidence type="ECO:0000259" key="6">
    <source>
        <dbReference type="Pfam" id="PF25917"/>
    </source>
</evidence>
<keyword evidence="3" id="KW-0813">Transport</keyword>
<evidence type="ECO:0000256" key="2">
    <source>
        <dbReference type="ARBA" id="ARBA00009477"/>
    </source>
</evidence>
<keyword evidence="10" id="KW-1185">Reference proteome</keyword>
<dbReference type="Pfam" id="PF25917">
    <property type="entry name" value="BSH_RND"/>
    <property type="match status" value="1"/>
</dbReference>
<accession>A0A4Y8PGT7</accession>
<dbReference type="Gene3D" id="2.40.50.100">
    <property type="match status" value="1"/>
</dbReference>
<comment type="subcellular location">
    <subcellularLocation>
        <location evidence="1">Cell envelope</location>
    </subcellularLocation>
</comment>
<dbReference type="Gene3D" id="1.10.287.470">
    <property type="entry name" value="Helix hairpin bin"/>
    <property type="match status" value="1"/>
</dbReference>
<dbReference type="Gene3D" id="2.40.420.20">
    <property type="match status" value="1"/>
</dbReference>
<evidence type="ECO:0000313" key="10">
    <source>
        <dbReference type="Proteomes" id="UP000297713"/>
    </source>
</evidence>
<dbReference type="EMBL" id="LXQC01000079">
    <property type="protein sequence ID" value="TFE71256.1"/>
    <property type="molecule type" value="Genomic_DNA"/>
</dbReference>
<dbReference type="Pfam" id="PF25967">
    <property type="entry name" value="RND-MFP_C"/>
    <property type="match status" value="1"/>
</dbReference>
<evidence type="ECO:0000259" key="7">
    <source>
        <dbReference type="Pfam" id="PF25954"/>
    </source>
</evidence>
<dbReference type="SUPFAM" id="SSF111369">
    <property type="entry name" value="HlyD-like secretion proteins"/>
    <property type="match status" value="1"/>
</dbReference>
<evidence type="ECO:0000256" key="1">
    <source>
        <dbReference type="ARBA" id="ARBA00004196"/>
    </source>
</evidence>
<evidence type="ECO:0000256" key="3">
    <source>
        <dbReference type="ARBA" id="ARBA00022448"/>
    </source>
</evidence>
<evidence type="ECO:0000259" key="5">
    <source>
        <dbReference type="Pfam" id="PF25876"/>
    </source>
</evidence>
<organism evidence="9 10">
    <name type="scientific">Methylacidiphilum caldifontis</name>
    <dbReference type="NCBI Taxonomy" id="2795386"/>
    <lineage>
        <taxon>Bacteria</taxon>
        <taxon>Pseudomonadati</taxon>
        <taxon>Verrucomicrobiota</taxon>
        <taxon>Methylacidiphilae</taxon>
        <taxon>Methylacidiphilales</taxon>
        <taxon>Methylacidiphilaceae</taxon>
        <taxon>Methylacidiphilum (ex Ratnadevi et al. 2023)</taxon>
    </lineage>
</organism>
<protein>
    <submittedName>
        <fullName evidence="9">Efflux transporter periplasmic adaptor subunit</fullName>
    </submittedName>
</protein>
<keyword evidence="4" id="KW-0472">Membrane</keyword>
<proteinExistence type="inferred from homology"/>
<keyword evidence="4" id="KW-1133">Transmembrane helix</keyword>
<dbReference type="PANTHER" id="PTHR30469">
    <property type="entry name" value="MULTIDRUG RESISTANCE PROTEIN MDTA"/>
    <property type="match status" value="1"/>
</dbReference>
<feature type="domain" description="Multidrug resistance protein MdtA-like C-terminal permuted SH3" evidence="8">
    <location>
        <begin position="349"/>
        <end position="391"/>
    </location>
</feature>
<comment type="caution">
    <text evidence="9">The sequence shown here is derived from an EMBL/GenBank/DDBJ whole genome shotgun (WGS) entry which is preliminary data.</text>
</comment>
<dbReference type="InterPro" id="IPR058627">
    <property type="entry name" value="MdtA-like_C"/>
</dbReference>
<dbReference type="InterPro" id="IPR006143">
    <property type="entry name" value="RND_pump_MFP"/>
</dbReference>
<sequence>MTKRLKKEIEEQQEKIDNPHLVNKKGILFFFRSVFLFFKGKSTGVLKTLKEKNPLFILGILFFLLLILSLFQRILNWFELQATLKESQNVYVKVIHPEKTKEFTSLALPGTTQGFYETPIWARVNGYIKKWYVDIGDKVKAGQLLCEIDAPEVDKEVEHARAKVEIARISYERWKNLASTRAVSAQEYDVQRTGYEAAVAELDKLLQWQSFEKVTAPFDGVITARNIDIGTLVAGQNEAVQGAHKQLYRIAQIDILRIYIAVPQTYSFSINEGMAAEVIVPEQPGKIYSGKVVRTSYGLESASRTLLTEVDVENSDMKLLPGLYVIVSIKVPSIAPWTIPVNTLFFKEAKPYVSTVDQNNICHLKEVEVGNNDGYKVEILKGVTPQDRVVLNPPDEAKVEGSKVIVVGSQ</sequence>
<feature type="transmembrane region" description="Helical" evidence="4">
    <location>
        <begin position="55"/>
        <end position="75"/>
    </location>
</feature>
<gene>
    <name evidence="9" type="ORF">A7Q10_04545</name>
</gene>
<dbReference type="GO" id="GO:1990281">
    <property type="term" value="C:efflux pump complex"/>
    <property type="evidence" value="ECO:0007669"/>
    <property type="project" value="TreeGrafter"/>
</dbReference>
<dbReference type="InterPro" id="IPR058792">
    <property type="entry name" value="Beta-barrel_RND_2"/>
</dbReference>
<feature type="domain" description="Multidrug resistance protein MdtA-like alpha-helical hairpin" evidence="5">
    <location>
        <begin position="159"/>
        <end position="202"/>
    </location>
</feature>
<dbReference type="Pfam" id="PF25876">
    <property type="entry name" value="HH_MFP_RND"/>
    <property type="match status" value="1"/>
</dbReference>
<dbReference type="NCBIfam" id="TIGR01730">
    <property type="entry name" value="RND_mfp"/>
    <property type="match status" value="1"/>
</dbReference>
<feature type="domain" description="CusB-like beta-barrel" evidence="7">
    <location>
        <begin position="260"/>
        <end position="330"/>
    </location>
</feature>
<dbReference type="OrthoDB" id="9806939at2"/>
<evidence type="ECO:0000259" key="8">
    <source>
        <dbReference type="Pfam" id="PF25967"/>
    </source>
</evidence>
<dbReference type="InterPro" id="IPR058624">
    <property type="entry name" value="MdtA-like_HH"/>
</dbReference>
<dbReference type="PANTHER" id="PTHR30469:SF37">
    <property type="entry name" value="RAGD PROTEIN"/>
    <property type="match status" value="1"/>
</dbReference>
<comment type="similarity">
    <text evidence="2">Belongs to the membrane fusion protein (MFP) (TC 8.A.1) family.</text>
</comment>
<dbReference type="Pfam" id="PF25954">
    <property type="entry name" value="Beta-barrel_RND_2"/>
    <property type="match status" value="1"/>
</dbReference>
<keyword evidence="4" id="KW-0812">Transmembrane</keyword>
<evidence type="ECO:0000313" key="9">
    <source>
        <dbReference type="EMBL" id="TFE71256.1"/>
    </source>
</evidence>
<reference evidence="9 10" key="1">
    <citation type="submission" date="2016-05" db="EMBL/GenBank/DDBJ databases">
        <title>Diversity and Homogeneity among Thermoacidophilic Verrucomicrobia Methanotrophs Linked with Geographical Origin.</title>
        <authorList>
            <person name="Erikstad H.-A."/>
            <person name="Smestad N.B."/>
            <person name="Ceballos R.M."/>
            <person name="Birkeland N.-K."/>
        </authorList>
    </citation>
    <scope>NUCLEOTIDE SEQUENCE [LARGE SCALE GENOMIC DNA]</scope>
    <source>
        <strain evidence="9 10">Phi</strain>
    </source>
</reference>
<name>A0A4Y8PGT7_9BACT</name>
<dbReference type="GO" id="GO:0015562">
    <property type="term" value="F:efflux transmembrane transporter activity"/>
    <property type="evidence" value="ECO:0007669"/>
    <property type="project" value="TreeGrafter"/>
</dbReference>
<dbReference type="Gene3D" id="2.40.30.170">
    <property type="match status" value="1"/>
</dbReference>
<evidence type="ECO:0000256" key="4">
    <source>
        <dbReference type="SAM" id="Phobius"/>
    </source>
</evidence>
<dbReference type="Proteomes" id="UP000297713">
    <property type="component" value="Unassembled WGS sequence"/>
</dbReference>
<feature type="domain" description="Multidrug resistance protein MdtA-like barrel-sandwich hybrid" evidence="6">
    <location>
        <begin position="120"/>
        <end position="235"/>
    </location>
</feature>
<dbReference type="RefSeq" id="WP_134439244.1">
    <property type="nucleotide sequence ID" value="NZ_LXQC01000079.1"/>
</dbReference>
<dbReference type="AlphaFoldDB" id="A0A4Y8PGT7"/>